<gene>
    <name evidence="2" type="ORF">AQUCO_02600045v1</name>
</gene>
<keyword evidence="1" id="KW-0812">Transmembrane</keyword>
<dbReference type="AlphaFoldDB" id="A0A2G5D726"/>
<proteinExistence type="predicted"/>
<reference evidence="2 3" key="1">
    <citation type="submission" date="2017-09" db="EMBL/GenBank/DDBJ databases">
        <title>WGS assembly of Aquilegia coerulea Goldsmith.</title>
        <authorList>
            <person name="Hodges S."/>
            <person name="Kramer E."/>
            <person name="Nordborg M."/>
            <person name="Tomkins J."/>
            <person name="Borevitz J."/>
            <person name="Derieg N."/>
            <person name="Yan J."/>
            <person name="Mihaltcheva S."/>
            <person name="Hayes R.D."/>
            <person name="Rokhsar D."/>
        </authorList>
    </citation>
    <scope>NUCLEOTIDE SEQUENCE [LARGE SCALE GENOMIC DNA]</scope>
    <source>
        <strain evidence="3">cv. Goldsmith</strain>
    </source>
</reference>
<feature type="transmembrane region" description="Helical" evidence="1">
    <location>
        <begin position="30"/>
        <end position="49"/>
    </location>
</feature>
<dbReference type="STRING" id="218851.A0A2G5D726"/>
<keyword evidence="3" id="KW-1185">Reference proteome</keyword>
<dbReference type="PANTHER" id="PTHR33133:SF5">
    <property type="entry name" value="OS08G0107100 PROTEIN"/>
    <property type="match status" value="1"/>
</dbReference>
<dbReference type="PANTHER" id="PTHR33133">
    <property type="entry name" value="OS08G0107100 PROTEIN-RELATED"/>
    <property type="match status" value="1"/>
</dbReference>
<dbReference type="InParanoid" id="A0A2G5D726"/>
<sequence>MDREQTELKLIGFWGIIKETCKIIYTWKKMFTKITLLFILPLTIILLALPQLNDYIYKKIEKTHGGRKPIYGLLTLADTVFPFIVFLLSTSAVFYTIACIYTAKQFAFKAVLKAVPKIWIRLIVTFAIQFLIMLAYNCVALAVFISLLVMMNDYTVYCLIILLVLYVIGFVYINTTWSLANVVSVLENFEGCGAMKKSLALLKGKMLVASALFVLIYLPLVLVQIAFELILNSGRFGIASKVGYGAICLLLTLVLILLGLVIQTIVYFVCKSYHGEIIDKSYLVNHLEAFMPGNVPALAERNVLVQLEQLNI</sequence>
<evidence type="ECO:0000313" key="3">
    <source>
        <dbReference type="Proteomes" id="UP000230069"/>
    </source>
</evidence>
<dbReference type="OrthoDB" id="1908649at2759"/>
<feature type="transmembrane region" description="Helical" evidence="1">
    <location>
        <begin position="243"/>
        <end position="270"/>
    </location>
</feature>
<name>A0A2G5D726_AQUCA</name>
<feature type="transmembrane region" description="Helical" evidence="1">
    <location>
        <begin position="80"/>
        <end position="101"/>
    </location>
</feature>
<feature type="transmembrane region" description="Helical" evidence="1">
    <location>
        <begin position="154"/>
        <end position="173"/>
    </location>
</feature>
<feature type="transmembrane region" description="Helical" evidence="1">
    <location>
        <begin position="122"/>
        <end position="148"/>
    </location>
</feature>
<evidence type="ECO:0000313" key="2">
    <source>
        <dbReference type="EMBL" id="PIA39321.1"/>
    </source>
</evidence>
<evidence type="ECO:0000256" key="1">
    <source>
        <dbReference type="SAM" id="Phobius"/>
    </source>
</evidence>
<feature type="transmembrane region" description="Helical" evidence="1">
    <location>
        <begin position="206"/>
        <end position="231"/>
    </location>
</feature>
<protein>
    <submittedName>
        <fullName evidence="2">Uncharacterized protein</fullName>
    </submittedName>
</protein>
<keyword evidence="1" id="KW-0472">Membrane</keyword>
<keyword evidence="1" id="KW-1133">Transmembrane helix</keyword>
<dbReference type="EMBL" id="KZ305043">
    <property type="protein sequence ID" value="PIA39321.1"/>
    <property type="molecule type" value="Genomic_DNA"/>
</dbReference>
<organism evidence="2 3">
    <name type="scientific">Aquilegia coerulea</name>
    <name type="common">Rocky mountain columbine</name>
    <dbReference type="NCBI Taxonomy" id="218851"/>
    <lineage>
        <taxon>Eukaryota</taxon>
        <taxon>Viridiplantae</taxon>
        <taxon>Streptophyta</taxon>
        <taxon>Embryophyta</taxon>
        <taxon>Tracheophyta</taxon>
        <taxon>Spermatophyta</taxon>
        <taxon>Magnoliopsida</taxon>
        <taxon>Ranunculales</taxon>
        <taxon>Ranunculaceae</taxon>
        <taxon>Thalictroideae</taxon>
        <taxon>Aquilegia</taxon>
    </lineage>
</organism>
<accession>A0A2G5D726</accession>
<dbReference type="Proteomes" id="UP000230069">
    <property type="component" value="Unassembled WGS sequence"/>
</dbReference>